<comment type="caution">
    <text evidence="1">The sequence shown here is derived from an EMBL/GenBank/DDBJ whole genome shotgun (WGS) entry which is preliminary data.</text>
</comment>
<reference evidence="2" key="1">
    <citation type="submission" date="2024-06" db="EMBL/GenBank/DDBJ databases">
        <title>Multi-omics analyses provide insights into the biosynthesis of the anticancer antibiotic pleurotin in Hohenbuehelia grisea.</title>
        <authorList>
            <person name="Weaver J.A."/>
            <person name="Alberti F."/>
        </authorList>
    </citation>
    <scope>NUCLEOTIDE SEQUENCE [LARGE SCALE GENOMIC DNA]</scope>
    <source>
        <strain evidence="2">T-177</strain>
    </source>
</reference>
<gene>
    <name evidence="1" type="ORF">HGRIS_003954</name>
</gene>
<evidence type="ECO:0008006" key="3">
    <source>
        <dbReference type="Google" id="ProtNLM"/>
    </source>
</evidence>
<keyword evidence="2" id="KW-1185">Reference proteome</keyword>
<proteinExistence type="predicted"/>
<dbReference type="Proteomes" id="UP001556367">
    <property type="component" value="Unassembled WGS sequence"/>
</dbReference>
<name>A0ABR3JHZ0_9AGAR</name>
<dbReference type="SUPFAM" id="SSF52047">
    <property type="entry name" value="RNI-like"/>
    <property type="match status" value="1"/>
</dbReference>
<dbReference type="EMBL" id="JASNQZ010000007">
    <property type="protein sequence ID" value="KAL0955033.1"/>
    <property type="molecule type" value="Genomic_DNA"/>
</dbReference>
<evidence type="ECO:0000313" key="1">
    <source>
        <dbReference type="EMBL" id="KAL0955033.1"/>
    </source>
</evidence>
<sequence length="457" mass="50872">MTMPQNTSHSAIPSEILGIIFSYCLPNLLGNPQAQSFRQARGAAPLALLRVCRRWNEVVVSTPVLWTCIAVEQTKQGCAPPLPVLQQWLKRSAACGLSLDVLVHPEYSSEDAAQMLRILLTAYHRWREVRLCIPTSLQHHFALQDDILIVNTTPAPMLESLSITLEAGEFGVISPLGVLDVDDIVERAPRLTRLAWIYEYPMPTFRAAVGWSRLIHITSVAARSLWDCYAFLQACPQLLSCHLMHVDLGWEQDGEAAPLRLSRLQSLRIIAKGVDFQPLLDLLTLPSLRMLELSRLPPQLTAAPAFLPLSQLMLRSAFALEHLVLHNMALDAFELVGLLKLLSESLTELDVFDVCKPITEHVINALTINPEATVPPPEEILCPQLEVIKLRGGVIANDGKLIDMVRSRRHSDANSRVGVLRDIHVEFADGGGFLADHCRDRTGLEELRSEGLRAYIF</sequence>
<dbReference type="InterPro" id="IPR032675">
    <property type="entry name" value="LRR_dom_sf"/>
</dbReference>
<protein>
    <recommendedName>
        <fullName evidence="3">F-box domain-containing protein</fullName>
    </recommendedName>
</protein>
<dbReference type="Gene3D" id="1.20.1280.50">
    <property type="match status" value="1"/>
</dbReference>
<organism evidence="1 2">
    <name type="scientific">Hohenbuehelia grisea</name>
    <dbReference type="NCBI Taxonomy" id="104357"/>
    <lineage>
        <taxon>Eukaryota</taxon>
        <taxon>Fungi</taxon>
        <taxon>Dikarya</taxon>
        <taxon>Basidiomycota</taxon>
        <taxon>Agaricomycotina</taxon>
        <taxon>Agaricomycetes</taxon>
        <taxon>Agaricomycetidae</taxon>
        <taxon>Agaricales</taxon>
        <taxon>Pleurotineae</taxon>
        <taxon>Pleurotaceae</taxon>
        <taxon>Hohenbuehelia</taxon>
    </lineage>
</organism>
<accession>A0ABR3JHZ0</accession>
<evidence type="ECO:0000313" key="2">
    <source>
        <dbReference type="Proteomes" id="UP001556367"/>
    </source>
</evidence>
<dbReference type="Gene3D" id="3.80.10.10">
    <property type="entry name" value="Ribonuclease Inhibitor"/>
    <property type="match status" value="1"/>
</dbReference>